<dbReference type="InterPro" id="IPR000700">
    <property type="entry name" value="PAS-assoc_C"/>
</dbReference>
<feature type="domain" description="PAS" evidence="1">
    <location>
        <begin position="269"/>
        <end position="339"/>
    </location>
</feature>
<dbReference type="SMART" id="SM00086">
    <property type="entry name" value="PAC"/>
    <property type="match status" value="3"/>
</dbReference>
<dbReference type="EMBL" id="LAZR01012434">
    <property type="protein sequence ID" value="KKM26861.1"/>
    <property type="molecule type" value="Genomic_DNA"/>
</dbReference>
<reference evidence="3" key="1">
    <citation type="journal article" date="2015" name="Nature">
        <title>Complex archaea that bridge the gap between prokaryotes and eukaryotes.</title>
        <authorList>
            <person name="Spang A."/>
            <person name="Saw J.H."/>
            <person name="Jorgensen S.L."/>
            <person name="Zaremba-Niedzwiedzka K."/>
            <person name="Martijn J."/>
            <person name="Lind A.E."/>
            <person name="van Eijk R."/>
            <person name="Schleper C."/>
            <person name="Guy L."/>
            <person name="Ettema T.J."/>
        </authorList>
    </citation>
    <scope>NUCLEOTIDE SEQUENCE</scope>
</reference>
<dbReference type="Pfam" id="PF00989">
    <property type="entry name" value="PAS"/>
    <property type="match status" value="1"/>
</dbReference>
<feature type="domain" description="PAC" evidence="2">
    <location>
        <begin position="342"/>
        <end position="393"/>
    </location>
</feature>
<organism evidence="3">
    <name type="scientific">marine sediment metagenome</name>
    <dbReference type="NCBI Taxonomy" id="412755"/>
    <lineage>
        <taxon>unclassified sequences</taxon>
        <taxon>metagenomes</taxon>
        <taxon>ecological metagenomes</taxon>
    </lineage>
</organism>
<dbReference type="CDD" id="cd00130">
    <property type="entry name" value="PAS"/>
    <property type="match status" value="3"/>
</dbReference>
<dbReference type="PROSITE" id="PS50112">
    <property type="entry name" value="PAS"/>
    <property type="match status" value="3"/>
</dbReference>
<dbReference type="Gene3D" id="3.30.450.20">
    <property type="entry name" value="PAS domain"/>
    <property type="match status" value="3"/>
</dbReference>
<proteinExistence type="predicted"/>
<accession>A0A0F9IGZ9</accession>
<dbReference type="InterPro" id="IPR001610">
    <property type="entry name" value="PAC"/>
</dbReference>
<protein>
    <recommendedName>
        <fullName evidence="4">PAS domain S-box protein</fullName>
    </recommendedName>
</protein>
<dbReference type="PANTHER" id="PTHR44757:SF2">
    <property type="entry name" value="BIOFILM ARCHITECTURE MAINTENANCE PROTEIN MBAA"/>
    <property type="match status" value="1"/>
</dbReference>
<dbReference type="SUPFAM" id="SSF55785">
    <property type="entry name" value="PYP-like sensor domain (PAS domain)"/>
    <property type="match status" value="3"/>
</dbReference>
<evidence type="ECO:0008006" key="4">
    <source>
        <dbReference type="Google" id="ProtNLM"/>
    </source>
</evidence>
<feature type="domain" description="PAC" evidence="2">
    <location>
        <begin position="218"/>
        <end position="268"/>
    </location>
</feature>
<comment type="caution">
    <text evidence="3">The sequence shown here is derived from an EMBL/GenBank/DDBJ whole genome shotgun (WGS) entry which is preliminary data.</text>
</comment>
<dbReference type="InterPro" id="IPR000014">
    <property type="entry name" value="PAS"/>
</dbReference>
<dbReference type="InterPro" id="IPR035965">
    <property type="entry name" value="PAS-like_dom_sf"/>
</dbReference>
<dbReference type="NCBIfam" id="TIGR00229">
    <property type="entry name" value="sensory_box"/>
    <property type="match status" value="3"/>
</dbReference>
<dbReference type="PANTHER" id="PTHR44757">
    <property type="entry name" value="DIGUANYLATE CYCLASE DGCP"/>
    <property type="match status" value="1"/>
</dbReference>
<dbReference type="AlphaFoldDB" id="A0A0F9IGZ9"/>
<sequence>LSNKLEQNVIERTNELKESEEKYRILFESSKDGIVYSNMEGGIIDCNQAFLDILGYNLAEIKEFSYQQLTPEKWHKIEEDIFINQSLPRGHTDEFEKEYIRKDGTTIPISITAWLIKDDQGNNKGMWGIVKDITERKKADQKLKESEEKFRMLFNNINDAIVIVNMEGKVIECNQTSYERLGYTKEEFLNMTPMDIDTPEYAEGVLDRIKVVIQEGSSSYEVDHKRKDGMIIPVEINSKKINFQGKTAILSVVRDITVRKKAENKLKDSEAKYRSIIDNSGSGIVVLDKNGFYEIVNKQAAETLGGKPEDFIQKSLFDLFSRDIAEEYIKNNKKIIEIGTGRQYERTFDLPKGTRTFLINEQVVNDSAGRGLFLTSSSVDITERKLIEQRLKESEVKYRSIIV</sequence>
<dbReference type="InterPro" id="IPR052155">
    <property type="entry name" value="Biofilm_reg_signaling"/>
</dbReference>
<feature type="non-terminal residue" evidence="3">
    <location>
        <position position="1"/>
    </location>
</feature>
<dbReference type="PROSITE" id="PS50113">
    <property type="entry name" value="PAC"/>
    <property type="match status" value="3"/>
</dbReference>
<dbReference type="InterPro" id="IPR013767">
    <property type="entry name" value="PAS_fold"/>
</dbReference>
<dbReference type="SMART" id="SM00091">
    <property type="entry name" value="PAS"/>
    <property type="match status" value="3"/>
</dbReference>
<dbReference type="Pfam" id="PF13426">
    <property type="entry name" value="PAS_9"/>
    <property type="match status" value="2"/>
</dbReference>
<gene>
    <name evidence="3" type="ORF">LCGC14_1580490</name>
</gene>
<feature type="domain" description="PAS" evidence="1">
    <location>
        <begin position="19"/>
        <end position="90"/>
    </location>
</feature>
<feature type="domain" description="PAC" evidence="2">
    <location>
        <begin position="93"/>
        <end position="145"/>
    </location>
</feature>
<evidence type="ECO:0000259" key="2">
    <source>
        <dbReference type="PROSITE" id="PS50113"/>
    </source>
</evidence>
<feature type="domain" description="PAS" evidence="1">
    <location>
        <begin position="146"/>
        <end position="216"/>
    </location>
</feature>
<dbReference type="GO" id="GO:0006355">
    <property type="term" value="P:regulation of DNA-templated transcription"/>
    <property type="evidence" value="ECO:0007669"/>
    <property type="project" value="InterPro"/>
</dbReference>
<evidence type="ECO:0000259" key="1">
    <source>
        <dbReference type="PROSITE" id="PS50112"/>
    </source>
</evidence>
<evidence type="ECO:0000313" key="3">
    <source>
        <dbReference type="EMBL" id="KKM26861.1"/>
    </source>
</evidence>
<name>A0A0F9IGZ9_9ZZZZ</name>